<sequence length="55" mass="6529">MQCLTVSMSLLLSIRRFAILWRSLVYLQSRLLSVRIPSRYINVWSSSGQRRKRDS</sequence>
<reference evidence="2 3" key="1">
    <citation type="submission" date="2018-08" db="EMBL/GenBank/DDBJ databases">
        <authorList>
            <person name="Muller C M."/>
        </authorList>
    </citation>
    <scope>NUCLEOTIDE SEQUENCE [LARGE SCALE GENOMIC DNA]</scope>
</reference>
<dbReference type="EMBL" id="LR026988">
    <property type="protein sequence ID" value="VDB83822.1"/>
    <property type="molecule type" value="Genomic_DNA"/>
</dbReference>
<keyword evidence="1" id="KW-0732">Signal</keyword>
<proteinExistence type="predicted"/>
<evidence type="ECO:0000313" key="2">
    <source>
        <dbReference type="EMBL" id="VDB83822.1"/>
    </source>
</evidence>
<gene>
    <name evidence="2" type="ORF">BGT96224V316_LOCUS3990</name>
</gene>
<dbReference type="AlphaFoldDB" id="A0A9X9MF33"/>
<feature type="signal peptide" evidence="1">
    <location>
        <begin position="1"/>
        <end position="18"/>
    </location>
</feature>
<accession>A0A9X9MF33</accession>
<dbReference type="Proteomes" id="UP000324639">
    <property type="component" value="Chromosome Bgt_-05"/>
</dbReference>
<evidence type="ECO:0000256" key="1">
    <source>
        <dbReference type="SAM" id="SignalP"/>
    </source>
</evidence>
<organism evidence="2 3">
    <name type="scientific">Blumeria graminis f. sp. tritici</name>
    <dbReference type="NCBI Taxonomy" id="62690"/>
    <lineage>
        <taxon>Eukaryota</taxon>
        <taxon>Fungi</taxon>
        <taxon>Dikarya</taxon>
        <taxon>Ascomycota</taxon>
        <taxon>Pezizomycotina</taxon>
        <taxon>Leotiomycetes</taxon>
        <taxon>Erysiphales</taxon>
        <taxon>Erysiphaceae</taxon>
        <taxon>Blumeria</taxon>
    </lineage>
</organism>
<name>A0A9X9MF33_BLUGR</name>
<evidence type="ECO:0000313" key="3">
    <source>
        <dbReference type="Proteomes" id="UP000324639"/>
    </source>
</evidence>
<keyword evidence="3" id="KW-1185">Reference proteome</keyword>
<protein>
    <submittedName>
        <fullName evidence="2">BgtTE-56043</fullName>
    </submittedName>
</protein>
<feature type="chain" id="PRO_5040738367" evidence="1">
    <location>
        <begin position="19"/>
        <end position="55"/>
    </location>
</feature>